<name>A0A2S2BPK7_9NOCA</name>
<dbReference type="Proteomes" id="UP000245711">
    <property type="component" value="Chromosome"/>
</dbReference>
<dbReference type="Gene3D" id="3.40.50.720">
    <property type="entry name" value="NAD(P)-binding Rossmann-like Domain"/>
    <property type="match status" value="1"/>
</dbReference>
<dbReference type="KEGG" id="roz:CBI38_01990"/>
<dbReference type="InterPro" id="IPR036291">
    <property type="entry name" value="NAD(P)-bd_dom_sf"/>
</dbReference>
<organism evidence="1 2">
    <name type="scientific">Rhodococcus oxybenzonivorans</name>
    <dbReference type="NCBI Taxonomy" id="1990687"/>
    <lineage>
        <taxon>Bacteria</taxon>
        <taxon>Bacillati</taxon>
        <taxon>Actinomycetota</taxon>
        <taxon>Actinomycetes</taxon>
        <taxon>Mycobacteriales</taxon>
        <taxon>Nocardiaceae</taxon>
        <taxon>Rhodococcus</taxon>
    </lineage>
</organism>
<reference evidence="1 2" key="1">
    <citation type="submission" date="2017-05" db="EMBL/GenBank/DDBJ databases">
        <title>Isolation of Rhodococcus sp. S2-17 biodegrading of BP-3.</title>
        <authorList>
            <person name="Lee Y."/>
            <person name="Kim K.H."/>
            <person name="Chun B.H."/>
            <person name="Jung H.S."/>
            <person name="Jeon C.O."/>
        </authorList>
    </citation>
    <scope>NUCLEOTIDE SEQUENCE [LARGE SCALE GENOMIC DNA]</scope>
    <source>
        <strain evidence="1 2">S2-17</strain>
    </source>
</reference>
<dbReference type="Gene3D" id="3.90.25.10">
    <property type="entry name" value="UDP-galactose 4-epimerase, domain 1"/>
    <property type="match status" value="1"/>
</dbReference>
<dbReference type="PANTHER" id="PTHR43162">
    <property type="match status" value="1"/>
</dbReference>
<evidence type="ECO:0000313" key="2">
    <source>
        <dbReference type="Proteomes" id="UP000245711"/>
    </source>
</evidence>
<dbReference type="PANTHER" id="PTHR43162:SF1">
    <property type="entry name" value="PRESTALK A DIFFERENTIATION PROTEIN A"/>
    <property type="match status" value="1"/>
</dbReference>
<accession>A0A2S2BPK7</accession>
<protein>
    <submittedName>
        <fullName evidence="1">NmrA family transcriptional regulator</fullName>
    </submittedName>
</protein>
<dbReference type="EMBL" id="CP021354">
    <property type="protein sequence ID" value="AWK70519.1"/>
    <property type="molecule type" value="Genomic_DNA"/>
</dbReference>
<keyword evidence="2" id="KW-1185">Reference proteome</keyword>
<gene>
    <name evidence="1" type="ORF">CBI38_01990</name>
</gene>
<dbReference type="OrthoDB" id="3510772at2"/>
<dbReference type="InterPro" id="IPR051604">
    <property type="entry name" value="Ergot_Alk_Oxidoreductase"/>
</dbReference>
<proteinExistence type="predicted"/>
<dbReference type="RefSeq" id="WP_109325955.1">
    <property type="nucleotide sequence ID" value="NZ_CP021354.1"/>
</dbReference>
<dbReference type="AlphaFoldDB" id="A0A2S2BPK7"/>
<dbReference type="SUPFAM" id="SSF51735">
    <property type="entry name" value="NAD(P)-binding Rossmann-fold domains"/>
    <property type="match status" value="1"/>
</dbReference>
<evidence type="ECO:0000313" key="1">
    <source>
        <dbReference type="EMBL" id="AWK70519.1"/>
    </source>
</evidence>
<sequence length="276" mass="29127">MTTTTSTLVLTGTGKIGGRVLRGLGAAGAPARSGSRSGHPPFDWDDEDTWTPALEGINSVYIAYYPDLAVPGAAEVVENFTETAVAAGAQRLVLLSGRGEPEAERSEQVVQKSGVEWTILRSSWFSQNFSESFMADSLRTGTLTLPVGDVLEPFVDADDLADIAVAALTEDGHAGELYEVTGPRLMSFADAVAAISEATGRDFRYFTTTSADYASLLAAAGLAPDAIGLLTYLFEDVLDGRNAYLTDGVERALGRAPKDFTDYARAAAAAGVWKEG</sequence>